<feature type="signal peptide" evidence="2">
    <location>
        <begin position="1"/>
        <end position="24"/>
    </location>
</feature>
<keyword evidence="3" id="KW-1185">Reference proteome</keyword>
<accession>A0A0K0F1X6</accession>
<evidence type="ECO:0000313" key="3">
    <source>
        <dbReference type="Proteomes" id="UP000035680"/>
    </source>
</evidence>
<reference evidence="3" key="1">
    <citation type="submission" date="2014-07" db="EMBL/GenBank/DDBJ databases">
        <authorList>
            <person name="Martin A.A"/>
            <person name="De Silva N."/>
        </authorList>
    </citation>
    <scope>NUCLEOTIDE SEQUENCE</scope>
</reference>
<evidence type="ECO:0000256" key="1">
    <source>
        <dbReference type="SAM" id="MobiDB-lite"/>
    </source>
</evidence>
<keyword evidence="2" id="KW-0732">Signal</keyword>
<feature type="compositionally biased region" description="Low complexity" evidence="1">
    <location>
        <begin position="99"/>
        <end position="115"/>
    </location>
</feature>
<feature type="chain" id="PRO_5005329218" evidence="2">
    <location>
        <begin position="25"/>
        <end position="115"/>
    </location>
</feature>
<proteinExistence type="predicted"/>
<dbReference type="AlphaFoldDB" id="A0A0K0F1X6"/>
<name>A0A0K0F1X6_STRVS</name>
<organism evidence="3 4">
    <name type="scientific">Strongyloides venezuelensis</name>
    <name type="common">Threadworm</name>
    <dbReference type="NCBI Taxonomy" id="75913"/>
    <lineage>
        <taxon>Eukaryota</taxon>
        <taxon>Metazoa</taxon>
        <taxon>Ecdysozoa</taxon>
        <taxon>Nematoda</taxon>
        <taxon>Chromadorea</taxon>
        <taxon>Rhabditida</taxon>
        <taxon>Tylenchina</taxon>
        <taxon>Panagrolaimomorpha</taxon>
        <taxon>Strongyloidoidea</taxon>
        <taxon>Strongyloididae</taxon>
        <taxon>Strongyloides</taxon>
    </lineage>
</organism>
<evidence type="ECO:0000256" key="2">
    <source>
        <dbReference type="SAM" id="SignalP"/>
    </source>
</evidence>
<sequence>MVSFFTKTLLATIFFVFTTSYTVAEKAFDSALSSALENNKNGEHNLQIGANNLFGGAKKKPEPKKPAPKKPAPKKPVTKKPAAKKATKKEKATKKKAGTTEAATTEVPATTDASV</sequence>
<protein>
    <submittedName>
        <fullName evidence="4">Histone H1</fullName>
    </submittedName>
</protein>
<dbReference type="WBParaSite" id="SVE_0280200.1">
    <property type="protein sequence ID" value="SVE_0280200.1"/>
    <property type="gene ID" value="SVE_0280200"/>
</dbReference>
<feature type="compositionally biased region" description="Basic residues" evidence="1">
    <location>
        <begin position="66"/>
        <end position="97"/>
    </location>
</feature>
<reference evidence="4" key="2">
    <citation type="submission" date="2015-08" db="UniProtKB">
        <authorList>
            <consortium name="WormBaseParasite"/>
        </authorList>
    </citation>
    <scope>IDENTIFICATION</scope>
</reference>
<dbReference type="Proteomes" id="UP000035680">
    <property type="component" value="Unassembled WGS sequence"/>
</dbReference>
<evidence type="ECO:0000313" key="4">
    <source>
        <dbReference type="WBParaSite" id="SVE_0280200.1"/>
    </source>
</evidence>
<feature type="region of interest" description="Disordered" evidence="1">
    <location>
        <begin position="41"/>
        <end position="115"/>
    </location>
</feature>